<keyword evidence="2" id="KW-0673">Quorum sensing</keyword>
<dbReference type="AlphaFoldDB" id="A0A1U7M465"/>
<gene>
    <name evidence="9" type="primary">agrB</name>
    <name evidence="9" type="ORF">TICRE_18940</name>
</gene>
<feature type="transmembrane region" description="Helical" evidence="8">
    <location>
        <begin position="167"/>
        <end position="185"/>
    </location>
</feature>
<dbReference type="EMBL" id="LTDM01000043">
    <property type="protein sequence ID" value="OLS02076.1"/>
    <property type="molecule type" value="Genomic_DNA"/>
</dbReference>
<dbReference type="InterPro" id="IPR006741">
    <property type="entry name" value="AgrB"/>
</dbReference>
<evidence type="ECO:0000256" key="3">
    <source>
        <dbReference type="ARBA" id="ARBA00022670"/>
    </source>
</evidence>
<feature type="transmembrane region" description="Helical" evidence="8">
    <location>
        <begin position="34"/>
        <end position="51"/>
    </location>
</feature>
<dbReference type="SMART" id="SM00793">
    <property type="entry name" value="AgrB"/>
    <property type="match status" value="1"/>
</dbReference>
<evidence type="ECO:0000256" key="7">
    <source>
        <dbReference type="ARBA" id="ARBA00023136"/>
    </source>
</evidence>
<feature type="transmembrane region" description="Helical" evidence="8">
    <location>
        <begin position="82"/>
        <end position="100"/>
    </location>
</feature>
<evidence type="ECO:0000256" key="6">
    <source>
        <dbReference type="ARBA" id="ARBA00022989"/>
    </source>
</evidence>
<feature type="transmembrane region" description="Helical" evidence="8">
    <location>
        <begin position="57"/>
        <end position="75"/>
    </location>
</feature>
<keyword evidence="7 8" id="KW-0472">Membrane</keyword>
<feature type="transmembrane region" description="Helical" evidence="8">
    <location>
        <begin position="145"/>
        <end position="161"/>
    </location>
</feature>
<dbReference type="GO" id="GO:0016020">
    <property type="term" value="C:membrane"/>
    <property type="evidence" value="ECO:0007669"/>
    <property type="project" value="InterPro"/>
</dbReference>
<keyword evidence="3" id="KW-0645">Protease</keyword>
<dbReference type="Proteomes" id="UP000186112">
    <property type="component" value="Unassembled WGS sequence"/>
</dbReference>
<evidence type="ECO:0000256" key="8">
    <source>
        <dbReference type="SAM" id="Phobius"/>
    </source>
</evidence>
<keyword evidence="5" id="KW-0378">Hydrolase</keyword>
<keyword evidence="1" id="KW-1003">Cell membrane</keyword>
<organism evidence="9 10">
    <name type="scientific">Tissierella creatinophila DSM 6911</name>
    <dbReference type="NCBI Taxonomy" id="1123403"/>
    <lineage>
        <taxon>Bacteria</taxon>
        <taxon>Bacillati</taxon>
        <taxon>Bacillota</taxon>
        <taxon>Tissierellia</taxon>
        <taxon>Tissierellales</taxon>
        <taxon>Tissierellaceae</taxon>
        <taxon>Tissierella</taxon>
    </lineage>
</organism>
<accession>A0A1U7M465</accession>
<sequence>MVSNMITKMTSYLVINGIIEDEEREIYSYGLHQGLLIIINIMTTLFIGFLFKEVWEIIVFMIAYIPLRTYGGGYHAKTELRCYFLSVSLIIASLLLIKFIPITKISLLTLSSISGVVVYIFAPVEDKNKILNEMENKIYKRKTRIILSVEILVALLLYILGFEIFSLIISVAIFMVSLMIIAGRIKNTKKIENTLEC</sequence>
<comment type="caution">
    <text evidence="9">The sequence shown here is derived from an EMBL/GenBank/DDBJ whole genome shotgun (WGS) entry which is preliminary data.</text>
</comment>
<dbReference type="GO" id="GO:0006508">
    <property type="term" value="P:proteolysis"/>
    <property type="evidence" value="ECO:0007669"/>
    <property type="project" value="UniProtKB-KW"/>
</dbReference>
<keyword evidence="10" id="KW-1185">Reference proteome</keyword>
<feature type="transmembrane region" description="Helical" evidence="8">
    <location>
        <begin position="106"/>
        <end position="124"/>
    </location>
</feature>
<evidence type="ECO:0000256" key="4">
    <source>
        <dbReference type="ARBA" id="ARBA00022692"/>
    </source>
</evidence>
<protein>
    <submittedName>
        <fullName evidence="9">Accessory gene regulator protein B</fullName>
    </submittedName>
</protein>
<proteinExistence type="predicted"/>
<name>A0A1U7M465_TISCR</name>
<keyword evidence="6 8" id="KW-1133">Transmembrane helix</keyword>
<evidence type="ECO:0000313" key="9">
    <source>
        <dbReference type="EMBL" id="OLS02076.1"/>
    </source>
</evidence>
<evidence type="ECO:0000256" key="1">
    <source>
        <dbReference type="ARBA" id="ARBA00022475"/>
    </source>
</evidence>
<keyword evidence="4 8" id="KW-0812">Transmembrane</keyword>
<dbReference type="GO" id="GO:0008233">
    <property type="term" value="F:peptidase activity"/>
    <property type="evidence" value="ECO:0007669"/>
    <property type="project" value="UniProtKB-KW"/>
</dbReference>
<evidence type="ECO:0000313" key="10">
    <source>
        <dbReference type="Proteomes" id="UP000186112"/>
    </source>
</evidence>
<dbReference type="Pfam" id="PF04647">
    <property type="entry name" value="AgrB"/>
    <property type="match status" value="1"/>
</dbReference>
<reference evidence="9 10" key="1">
    <citation type="submission" date="2016-02" db="EMBL/GenBank/DDBJ databases">
        <title>Genome sequence of Tissierella creatinophila DSM 6911.</title>
        <authorList>
            <person name="Poehlein A."/>
            <person name="Daniel R."/>
        </authorList>
    </citation>
    <scope>NUCLEOTIDE SEQUENCE [LARGE SCALE GENOMIC DNA]</scope>
    <source>
        <strain evidence="9 10">DSM 6911</strain>
    </source>
</reference>
<evidence type="ECO:0000256" key="5">
    <source>
        <dbReference type="ARBA" id="ARBA00022801"/>
    </source>
</evidence>
<evidence type="ECO:0000256" key="2">
    <source>
        <dbReference type="ARBA" id="ARBA00022654"/>
    </source>
</evidence>
<dbReference type="GO" id="GO:0009372">
    <property type="term" value="P:quorum sensing"/>
    <property type="evidence" value="ECO:0007669"/>
    <property type="project" value="UniProtKB-KW"/>
</dbReference>